<dbReference type="PANTHER" id="PTHR24241">
    <property type="entry name" value="NEUROPEPTIDE RECEPTOR-RELATED G-PROTEIN COUPLED RECEPTOR"/>
    <property type="match status" value="1"/>
</dbReference>
<gene>
    <name evidence="10" type="ORF">B4U80_10626</name>
</gene>
<keyword evidence="5 8" id="KW-1133">Transmembrane helix</keyword>
<comment type="caution">
    <text evidence="10">The sequence shown here is derived from an EMBL/GenBank/DDBJ whole genome shotgun (WGS) entry which is preliminary data.</text>
</comment>
<dbReference type="InterPro" id="IPR017452">
    <property type="entry name" value="GPCR_Rhodpsn_7TM"/>
</dbReference>
<organism evidence="10 11">
    <name type="scientific">Leptotrombidium deliense</name>
    <dbReference type="NCBI Taxonomy" id="299467"/>
    <lineage>
        <taxon>Eukaryota</taxon>
        <taxon>Metazoa</taxon>
        <taxon>Ecdysozoa</taxon>
        <taxon>Arthropoda</taxon>
        <taxon>Chelicerata</taxon>
        <taxon>Arachnida</taxon>
        <taxon>Acari</taxon>
        <taxon>Acariformes</taxon>
        <taxon>Trombidiformes</taxon>
        <taxon>Prostigmata</taxon>
        <taxon>Anystina</taxon>
        <taxon>Parasitengona</taxon>
        <taxon>Trombiculoidea</taxon>
        <taxon>Trombiculidae</taxon>
        <taxon>Leptotrombidium</taxon>
    </lineage>
</organism>
<reference evidence="10 11" key="1">
    <citation type="journal article" date="2018" name="Gigascience">
        <title>Genomes of trombidid mites reveal novel predicted allergens and laterally-transferred genes associated with secondary metabolism.</title>
        <authorList>
            <person name="Dong X."/>
            <person name="Chaisiri K."/>
            <person name="Xia D."/>
            <person name="Armstrong S.D."/>
            <person name="Fang Y."/>
            <person name="Donnelly M.J."/>
            <person name="Kadowaki T."/>
            <person name="McGarry J.W."/>
            <person name="Darby A.C."/>
            <person name="Makepeace B.L."/>
        </authorList>
    </citation>
    <scope>NUCLEOTIDE SEQUENCE [LARGE SCALE GENOMIC DNA]</scope>
    <source>
        <strain evidence="10">UoL-UT</strain>
    </source>
</reference>
<dbReference type="STRING" id="299467.A0A443RZ44"/>
<dbReference type="GO" id="GO:0004930">
    <property type="term" value="F:G protein-coupled receptor activity"/>
    <property type="evidence" value="ECO:0007669"/>
    <property type="project" value="InterPro"/>
</dbReference>
<keyword evidence="4 8" id="KW-0812">Transmembrane</keyword>
<protein>
    <submittedName>
        <fullName evidence="10">Gonadotropin-releasing hormone II receptor-like protein</fullName>
    </submittedName>
</protein>
<evidence type="ECO:0000256" key="6">
    <source>
        <dbReference type="ARBA" id="ARBA00023136"/>
    </source>
</evidence>
<evidence type="ECO:0000313" key="10">
    <source>
        <dbReference type="EMBL" id="RWS20534.1"/>
    </source>
</evidence>
<sequence>MSDNYFDEKWKERLYNVISLCGMYFVPLLVIVYCYTTIILTLHRNGISHMNESEEHRYCNDHLSNRNHLMSRAKRRTLKVGLIITLAFIICWSPYALVVLWFQFDEQSARNAHPLIQNLFFLFAVSSSVVNPFVHSRHLFTELRVSLSTNVTTVDTHVQKFTSTKVVREATQV</sequence>
<dbReference type="PANTHER" id="PTHR24241:SF59">
    <property type="entry name" value="ADIPOKINETIC HORMONE RECEPTOR, ISOFORM C"/>
    <property type="match status" value="1"/>
</dbReference>
<dbReference type="GO" id="GO:0005886">
    <property type="term" value="C:plasma membrane"/>
    <property type="evidence" value="ECO:0007669"/>
    <property type="project" value="UniProtKB-SubCell"/>
</dbReference>
<comment type="subcellular location">
    <subcellularLocation>
        <location evidence="1">Cell membrane</location>
        <topology evidence="1">Multi-pass membrane protein</topology>
    </subcellularLocation>
</comment>
<evidence type="ECO:0000259" key="9">
    <source>
        <dbReference type="PROSITE" id="PS50262"/>
    </source>
</evidence>
<evidence type="ECO:0000256" key="3">
    <source>
        <dbReference type="ARBA" id="ARBA00022475"/>
    </source>
</evidence>
<dbReference type="OrthoDB" id="6422738at2759"/>
<name>A0A443RZ44_9ACAR</name>
<evidence type="ECO:0000256" key="2">
    <source>
        <dbReference type="ARBA" id="ARBA00010663"/>
    </source>
</evidence>
<keyword evidence="6 8" id="KW-0472">Membrane</keyword>
<evidence type="ECO:0000256" key="7">
    <source>
        <dbReference type="ARBA" id="ARBA00023170"/>
    </source>
</evidence>
<comment type="similarity">
    <text evidence="2">Belongs to the G-protein coupled receptor 1 family.</text>
</comment>
<proteinExistence type="inferred from homology"/>
<dbReference type="VEuPathDB" id="VectorBase:LDEU011506"/>
<evidence type="ECO:0000256" key="1">
    <source>
        <dbReference type="ARBA" id="ARBA00004651"/>
    </source>
</evidence>
<dbReference type="Pfam" id="PF00001">
    <property type="entry name" value="7tm_1"/>
    <property type="match status" value="1"/>
</dbReference>
<dbReference type="PROSITE" id="PS50262">
    <property type="entry name" value="G_PROTEIN_RECEP_F1_2"/>
    <property type="match status" value="1"/>
</dbReference>
<dbReference type="EMBL" id="NCKV01017013">
    <property type="protein sequence ID" value="RWS20534.1"/>
    <property type="molecule type" value="Genomic_DNA"/>
</dbReference>
<dbReference type="GO" id="GO:0042277">
    <property type="term" value="F:peptide binding"/>
    <property type="evidence" value="ECO:0007669"/>
    <property type="project" value="TreeGrafter"/>
</dbReference>
<keyword evidence="11" id="KW-1185">Reference proteome</keyword>
<evidence type="ECO:0000313" key="11">
    <source>
        <dbReference type="Proteomes" id="UP000288716"/>
    </source>
</evidence>
<dbReference type="AlphaFoldDB" id="A0A443RZ44"/>
<feature type="transmembrane region" description="Helical" evidence="8">
    <location>
        <begin position="14"/>
        <end position="42"/>
    </location>
</feature>
<dbReference type="PRINTS" id="PR00237">
    <property type="entry name" value="GPCRRHODOPSN"/>
</dbReference>
<keyword evidence="7 10" id="KW-0675">Receptor</keyword>
<dbReference type="Gene3D" id="1.20.1070.10">
    <property type="entry name" value="Rhodopsin 7-helix transmembrane proteins"/>
    <property type="match status" value="1"/>
</dbReference>
<accession>A0A443RZ44</accession>
<dbReference type="GO" id="GO:0032870">
    <property type="term" value="P:cellular response to hormone stimulus"/>
    <property type="evidence" value="ECO:0007669"/>
    <property type="project" value="TreeGrafter"/>
</dbReference>
<feature type="domain" description="G-protein coupled receptors family 1 profile" evidence="9">
    <location>
        <begin position="1"/>
        <end position="135"/>
    </location>
</feature>
<dbReference type="InterPro" id="IPR000276">
    <property type="entry name" value="GPCR_Rhodpsn"/>
</dbReference>
<feature type="transmembrane region" description="Helical" evidence="8">
    <location>
        <begin position="80"/>
        <end position="103"/>
    </location>
</feature>
<dbReference type="SUPFAM" id="SSF81321">
    <property type="entry name" value="Family A G protein-coupled receptor-like"/>
    <property type="match status" value="1"/>
</dbReference>
<evidence type="ECO:0000256" key="4">
    <source>
        <dbReference type="ARBA" id="ARBA00022692"/>
    </source>
</evidence>
<evidence type="ECO:0000256" key="8">
    <source>
        <dbReference type="SAM" id="Phobius"/>
    </source>
</evidence>
<dbReference type="Proteomes" id="UP000288716">
    <property type="component" value="Unassembled WGS sequence"/>
</dbReference>
<keyword evidence="3" id="KW-1003">Cell membrane</keyword>
<feature type="transmembrane region" description="Helical" evidence="8">
    <location>
        <begin position="115"/>
        <end position="134"/>
    </location>
</feature>
<evidence type="ECO:0000256" key="5">
    <source>
        <dbReference type="ARBA" id="ARBA00022989"/>
    </source>
</evidence>